<dbReference type="EMBL" id="OX465078">
    <property type="protein sequence ID" value="CAI9270400.1"/>
    <property type="molecule type" value="Genomic_DNA"/>
</dbReference>
<accession>A0AA35VPT4</accession>
<reference evidence="1" key="1">
    <citation type="submission" date="2023-04" db="EMBL/GenBank/DDBJ databases">
        <authorList>
            <person name="Vijverberg K."/>
            <person name="Xiong W."/>
            <person name="Schranz E."/>
        </authorList>
    </citation>
    <scope>NUCLEOTIDE SEQUENCE</scope>
</reference>
<keyword evidence="2" id="KW-1185">Reference proteome</keyword>
<name>A0AA35VPT4_LACSI</name>
<organism evidence="1 2">
    <name type="scientific">Lactuca saligna</name>
    <name type="common">Willowleaf lettuce</name>
    <dbReference type="NCBI Taxonomy" id="75948"/>
    <lineage>
        <taxon>Eukaryota</taxon>
        <taxon>Viridiplantae</taxon>
        <taxon>Streptophyta</taxon>
        <taxon>Embryophyta</taxon>
        <taxon>Tracheophyta</taxon>
        <taxon>Spermatophyta</taxon>
        <taxon>Magnoliopsida</taxon>
        <taxon>eudicotyledons</taxon>
        <taxon>Gunneridae</taxon>
        <taxon>Pentapetalae</taxon>
        <taxon>asterids</taxon>
        <taxon>campanulids</taxon>
        <taxon>Asterales</taxon>
        <taxon>Asteraceae</taxon>
        <taxon>Cichorioideae</taxon>
        <taxon>Cichorieae</taxon>
        <taxon>Lactucinae</taxon>
        <taxon>Lactuca</taxon>
    </lineage>
</organism>
<evidence type="ECO:0000313" key="2">
    <source>
        <dbReference type="Proteomes" id="UP001177003"/>
    </source>
</evidence>
<protein>
    <submittedName>
        <fullName evidence="1">Uncharacterized protein</fullName>
    </submittedName>
</protein>
<dbReference type="Proteomes" id="UP001177003">
    <property type="component" value="Chromosome 2"/>
</dbReference>
<dbReference type="AlphaFoldDB" id="A0AA35VPT4"/>
<sequence length="169" mass="18094">MVMVSRGLWWLKGFHSSGAGGRRWQHCCFCFPALTGLTREKENERVVGGGLIGDGWRVVGCGRSDVPVVPGGFPVASLSVVLSHPRWWCFSTAMGSSPTAPLLGFPASVNRKEGRSGDAAWHQLGGGCGWSLVAASHSPRGRMEVGDVCSNNGGSTEWWPTVVVWVARK</sequence>
<gene>
    <name evidence="1" type="ORF">LSALG_LOCUS10712</name>
</gene>
<proteinExistence type="predicted"/>
<evidence type="ECO:0000313" key="1">
    <source>
        <dbReference type="EMBL" id="CAI9270400.1"/>
    </source>
</evidence>